<dbReference type="OrthoDB" id="9804637at2"/>
<gene>
    <name evidence="3" type="ORF">A8145_20180</name>
    <name evidence="2" type="ORF">BAE39_25710</name>
</gene>
<reference evidence="2" key="3">
    <citation type="submission" date="2016-06" db="EMBL/GenBank/DDBJ databases">
        <authorList>
            <person name="Kjaerup R.B."/>
            <person name="Dalgaard T.S."/>
            <person name="Juul-Madsen H.R."/>
        </authorList>
    </citation>
    <scope>NUCLEOTIDE SEQUENCE</scope>
    <source>
        <strain evidence="2">R7ANS::ICEMlSym2042</strain>
    </source>
</reference>
<dbReference type="STRING" id="381.A8146_03550"/>
<reference evidence="3 4" key="1">
    <citation type="submission" date="2016-05" db="EMBL/GenBank/DDBJ databases">
        <authorList>
            <person name="Ramsay J.P."/>
        </authorList>
    </citation>
    <scope>NUCLEOTIDE SEQUENCE [LARGE SCALE GENOMIC DNA]</scope>
    <source>
        <strain evidence="3 4">NZP2042</strain>
    </source>
</reference>
<sequence length="94" mass="10373">MSWVSFTALFFATWWVVLFAVLPFSVRTQDDDHDVTLGTVPSAPRGPHMLRAVIRTTIATAILMGIFYGLTHGLGYSLNDIPHIVPDFGQTPAK</sequence>
<evidence type="ECO:0000313" key="5">
    <source>
        <dbReference type="Proteomes" id="UP000093748"/>
    </source>
</evidence>
<dbReference type="Proteomes" id="UP000093737">
    <property type="component" value="Unassembled WGS sequence"/>
</dbReference>
<keyword evidence="1" id="KW-0472">Membrane</keyword>
<dbReference type="Pfam" id="PF07330">
    <property type="entry name" value="DUF1467"/>
    <property type="match status" value="1"/>
</dbReference>
<comment type="caution">
    <text evidence="2">The sequence shown here is derived from an EMBL/GenBank/DDBJ whole genome shotgun (WGS) entry which is preliminary data.</text>
</comment>
<organism evidence="2 5">
    <name type="scientific">Rhizobium loti</name>
    <name type="common">Mesorhizobium loti</name>
    <dbReference type="NCBI Taxonomy" id="381"/>
    <lineage>
        <taxon>Bacteria</taxon>
        <taxon>Pseudomonadati</taxon>
        <taxon>Pseudomonadota</taxon>
        <taxon>Alphaproteobacteria</taxon>
        <taxon>Hyphomicrobiales</taxon>
        <taxon>Phyllobacteriaceae</taxon>
        <taxon>Mesorhizobium</taxon>
    </lineage>
</organism>
<accession>A0A1A5HQA4</accession>
<dbReference type="AlphaFoldDB" id="A0A1A5HQA4"/>
<feature type="transmembrane region" description="Helical" evidence="1">
    <location>
        <begin position="52"/>
        <end position="70"/>
    </location>
</feature>
<name>A0A1A5HQA4_RHILI</name>
<keyword evidence="1" id="KW-0812">Transmembrane</keyword>
<dbReference type="Proteomes" id="UP000093748">
    <property type="component" value="Unassembled WGS sequence"/>
</dbReference>
<dbReference type="InterPro" id="IPR009935">
    <property type="entry name" value="DUF1467"/>
</dbReference>
<evidence type="ECO:0000313" key="2">
    <source>
        <dbReference type="EMBL" id="OBP68817.1"/>
    </source>
</evidence>
<reference evidence="5" key="2">
    <citation type="submission" date="2016-06" db="EMBL/GenBank/DDBJ databases">
        <title>NZP2037 Pacbio-Illumina hybrid assembly.</title>
        <authorList>
            <person name="Ramsay J.P."/>
        </authorList>
    </citation>
    <scope>NUCLEOTIDE SEQUENCE [LARGE SCALE GENOMIC DNA]</scope>
    <source>
        <strain evidence="5">R7ANS::ICEMlSym2042</strain>
    </source>
</reference>
<dbReference type="EMBL" id="LYTK01000020">
    <property type="protein sequence ID" value="OBQ62010.1"/>
    <property type="molecule type" value="Genomic_DNA"/>
</dbReference>
<evidence type="ECO:0000313" key="3">
    <source>
        <dbReference type="EMBL" id="OBQ62010.1"/>
    </source>
</evidence>
<keyword evidence="1" id="KW-1133">Transmembrane helix</keyword>
<dbReference type="RefSeq" id="WP_010910093.1">
    <property type="nucleotide sequence ID" value="NZ_CP033334.1"/>
</dbReference>
<evidence type="ECO:0000256" key="1">
    <source>
        <dbReference type="SAM" id="Phobius"/>
    </source>
</evidence>
<protein>
    <submittedName>
        <fullName evidence="2">Uncharacterized protein</fullName>
    </submittedName>
</protein>
<dbReference type="EMBL" id="LZTJ01000035">
    <property type="protein sequence ID" value="OBP68817.1"/>
    <property type="molecule type" value="Genomic_DNA"/>
</dbReference>
<proteinExistence type="predicted"/>
<dbReference type="GeneID" id="66683499"/>
<evidence type="ECO:0000313" key="4">
    <source>
        <dbReference type="Proteomes" id="UP000093737"/>
    </source>
</evidence>